<keyword evidence="1" id="KW-0472">Membrane</keyword>
<organism evidence="3 4">
    <name type="scientific">Radiobacillus deserti</name>
    <dbReference type="NCBI Taxonomy" id="2594883"/>
    <lineage>
        <taxon>Bacteria</taxon>
        <taxon>Bacillati</taxon>
        <taxon>Bacillota</taxon>
        <taxon>Bacilli</taxon>
        <taxon>Bacillales</taxon>
        <taxon>Bacillaceae</taxon>
        <taxon>Radiobacillus</taxon>
    </lineage>
</organism>
<feature type="transmembrane region" description="Helical" evidence="1">
    <location>
        <begin position="232"/>
        <end position="253"/>
    </location>
</feature>
<feature type="transmembrane region" description="Helical" evidence="1">
    <location>
        <begin position="273"/>
        <end position="291"/>
    </location>
</feature>
<sequence>MSSNPSWINKGILAHNFRSAGWIGILYFISLTFLVPLQMLMQFGDDEQLNYPMYESYFQFTGEIQVFIMFIAPIISSVVLFRYLQVKSSADYIHSLPIKRSVLFNHQFMFGLVILVVPVLLTGLLSEGLYTLLSVEEYIKGSIITWMSITIIINLFVFATCTLVGIFTGISALQIVLTCILFFLPAGIVMLWMFNLDFFLFGYASTYTLSSDVQMLSPFTRMMEIIYSSINWWEFLIYAILAILFYLFSVYFYRKRKVEAANQAIAFIYLRPIFKYGVTICFMLLSGIYFGETQGDIGWLIFGYVVGAIFGYIIAEIVLLKTWRVFHRLLHLVPFTIVMFVIGLFIHLDVFGYESKIPEEENIQKVYFGESLYEYQENQVDYYANEYKDPQSIDIPGKPNMFEERRNIKHILDFHKAIIENQSSLEGLRYGEGIQNVAFVYELENGDKVIREYDIPLEAYKRYYEPIYASMEYKQSRYAILHVDPSDVNRATISSYNGNKQVIIQDSEKLEAFITLLQEEVKNEAYDETFSRIEPWGSIDIMLQNGQFTQVDWRKSYREIEQWLKDEGLLAQAKLTPEDVEKVVIAPYDQVTNGDEDVFNGRVYNMTLEDWKALPNAFEVEEPEQIDMALRNYSNWSNGDYVVVFFLKEEYGSIIGTFTSEQTPDFVNEHY</sequence>
<dbReference type="RefSeq" id="WP_143894314.1">
    <property type="nucleotide sequence ID" value="NZ_CP041666.1"/>
</dbReference>
<feature type="transmembrane region" description="Helical" evidence="1">
    <location>
        <begin position="332"/>
        <end position="353"/>
    </location>
</feature>
<proteinExistence type="predicted"/>
<dbReference type="AlphaFoldDB" id="A0A516KGS3"/>
<evidence type="ECO:0000313" key="3">
    <source>
        <dbReference type="EMBL" id="QDP40592.1"/>
    </source>
</evidence>
<feature type="transmembrane region" description="Helical" evidence="1">
    <location>
        <begin position="104"/>
        <end position="123"/>
    </location>
</feature>
<dbReference type="InterPro" id="IPR045611">
    <property type="entry name" value="DUF6449"/>
</dbReference>
<protein>
    <submittedName>
        <fullName evidence="3">MFS transporter</fullName>
    </submittedName>
</protein>
<feature type="transmembrane region" description="Helical" evidence="1">
    <location>
        <begin position="21"/>
        <end position="44"/>
    </location>
</feature>
<reference evidence="3 4" key="1">
    <citation type="submission" date="2019-07" db="EMBL/GenBank/DDBJ databases">
        <authorList>
            <person name="Li J."/>
        </authorList>
    </citation>
    <scope>NUCLEOTIDE SEQUENCE [LARGE SCALE GENOMIC DNA]</scope>
    <source>
        <strain evidence="3 4">TKL69</strain>
    </source>
</reference>
<feature type="transmembrane region" description="Helical" evidence="1">
    <location>
        <begin position="175"/>
        <end position="194"/>
    </location>
</feature>
<dbReference type="OrthoDB" id="1706490at2"/>
<feature type="transmembrane region" description="Helical" evidence="1">
    <location>
        <begin position="297"/>
        <end position="320"/>
    </location>
</feature>
<feature type="transmembrane region" description="Helical" evidence="1">
    <location>
        <begin position="143"/>
        <end position="168"/>
    </location>
</feature>
<name>A0A516KGS3_9BACI</name>
<keyword evidence="1" id="KW-0812">Transmembrane</keyword>
<accession>A0A516KGS3</accession>
<dbReference type="PANTHER" id="PTHR39177">
    <property type="entry name" value="ABC TRANSPORTER PERMEASE YTRC-RELATED"/>
    <property type="match status" value="1"/>
</dbReference>
<dbReference type="PANTHER" id="PTHR39177:SF1">
    <property type="entry name" value="ABC TRANSPORTER PERMEASE YTRC-RELATED"/>
    <property type="match status" value="1"/>
</dbReference>
<keyword evidence="1" id="KW-1133">Transmembrane helix</keyword>
<keyword evidence="4" id="KW-1185">Reference proteome</keyword>
<evidence type="ECO:0000313" key="4">
    <source>
        <dbReference type="Proteomes" id="UP000315215"/>
    </source>
</evidence>
<dbReference type="KEGG" id="aqt:FN924_10560"/>
<gene>
    <name evidence="3" type="ORF">FN924_10560</name>
</gene>
<feature type="domain" description="DUF6449" evidence="2">
    <location>
        <begin position="441"/>
        <end position="558"/>
    </location>
</feature>
<evidence type="ECO:0000259" key="2">
    <source>
        <dbReference type="Pfam" id="PF20047"/>
    </source>
</evidence>
<feature type="transmembrane region" description="Helical" evidence="1">
    <location>
        <begin position="64"/>
        <end position="84"/>
    </location>
</feature>
<evidence type="ECO:0000256" key="1">
    <source>
        <dbReference type="SAM" id="Phobius"/>
    </source>
</evidence>
<dbReference type="EMBL" id="CP041666">
    <property type="protein sequence ID" value="QDP40592.1"/>
    <property type="molecule type" value="Genomic_DNA"/>
</dbReference>
<dbReference type="Proteomes" id="UP000315215">
    <property type="component" value="Chromosome"/>
</dbReference>
<dbReference type="Pfam" id="PF20047">
    <property type="entry name" value="DUF6449"/>
    <property type="match status" value="1"/>
</dbReference>
<dbReference type="InterPro" id="IPR053046">
    <property type="entry name" value="ABC-5_transporter"/>
</dbReference>